<dbReference type="PANTHER" id="PTHR43685:SF5">
    <property type="entry name" value="GLYCOSYLTRANSFERASE EPSE-RELATED"/>
    <property type="match status" value="1"/>
</dbReference>
<dbReference type="EMBL" id="FOLB01000005">
    <property type="protein sequence ID" value="SFC27540.1"/>
    <property type="molecule type" value="Genomic_DNA"/>
</dbReference>
<dbReference type="OrthoDB" id="2676521at2"/>
<comment type="similarity">
    <text evidence="1">Belongs to the glycosyltransferase 2 family.</text>
</comment>
<gene>
    <name evidence="5" type="ORF">SAMN04487968_10516</name>
</gene>
<proteinExistence type="inferred from homology"/>
<dbReference type="InterPro" id="IPR001173">
    <property type="entry name" value="Glyco_trans_2-like"/>
</dbReference>
<organism evidence="5 6">
    <name type="scientific">Nocardioides terrae</name>
    <dbReference type="NCBI Taxonomy" id="574651"/>
    <lineage>
        <taxon>Bacteria</taxon>
        <taxon>Bacillati</taxon>
        <taxon>Actinomycetota</taxon>
        <taxon>Actinomycetes</taxon>
        <taxon>Propionibacteriales</taxon>
        <taxon>Nocardioidaceae</taxon>
        <taxon>Nocardioides</taxon>
    </lineage>
</organism>
<keyword evidence="3 5" id="KW-0808">Transferase</keyword>
<evidence type="ECO:0000256" key="2">
    <source>
        <dbReference type="ARBA" id="ARBA00022676"/>
    </source>
</evidence>
<dbReference type="InterPro" id="IPR050834">
    <property type="entry name" value="Glycosyltransf_2"/>
</dbReference>
<evidence type="ECO:0000256" key="1">
    <source>
        <dbReference type="ARBA" id="ARBA00006739"/>
    </source>
</evidence>
<dbReference type="InterPro" id="IPR029044">
    <property type="entry name" value="Nucleotide-diphossugar_trans"/>
</dbReference>
<sequence>MSQVRLRVVMPVHNASQYVDEALRSVLKDLVDDAEVVIVDDGSTDATAAILKRYVEADARVTVLTNPAPTGVSRALNQAITRPGCPEFVAVAEHDDVTLPGRFAAQLAALDDAPDLGAVSSVGRYVGPDGRIVGRFASGPINIEEFEEQRARGKAILIPHPCVMYRRAALDDVGLYDSSFDGAQDLELFNRLIYLGGWRVMTLTTLGIHYRMHAESMSFAKMSAQRAVDNYIWYRNRQVLDNQPYVNFEQWCRERKLTARQRLMYARRDRGALLYRRAGLAWLTRRPISFALNLLGAALLHPRWVLLKVRVARG</sequence>
<dbReference type="SUPFAM" id="SSF53448">
    <property type="entry name" value="Nucleotide-diphospho-sugar transferases"/>
    <property type="match status" value="1"/>
</dbReference>
<dbReference type="Gene3D" id="3.90.550.10">
    <property type="entry name" value="Spore Coat Polysaccharide Biosynthesis Protein SpsA, Chain A"/>
    <property type="match status" value="1"/>
</dbReference>
<reference evidence="5 6" key="1">
    <citation type="submission" date="2016-10" db="EMBL/GenBank/DDBJ databases">
        <authorList>
            <person name="de Groot N.N."/>
        </authorList>
    </citation>
    <scope>NUCLEOTIDE SEQUENCE [LARGE SCALE GENOMIC DNA]</scope>
    <source>
        <strain evidence="5 6">CGMCC 1.7056</strain>
    </source>
</reference>
<dbReference type="Pfam" id="PF00535">
    <property type="entry name" value="Glycos_transf_2"/>
    <property type="match status" value="1"/>
</dbReference>
<name>A0A1I1I2U9_9ACTN</name>
<dbReference type="PANTHER" id="PTHR43685">
    <property type="entry name" value="GLYCOSYLTRANSFERASE"/>
    <property type="match status" value="1"/>
</dbReference>
<feature type="domain" description="Glycosyltransferase 2-like" evidence="4">
    <location>
        <begin position="8"/>
        <end position="173"/>
    </location>
</feature>
<dbReference type="Proteomes" id="UP000198832">
    <property type="component" value="Unassembled WGS sequence"/>
</dbReference>
<dbReference type="GO" id="GO:0016757">
    <property type="term" value="F:glycosyltransferase activity"/>
    <property type="evidence" value="ECO:0007669"/>
    <property type="project" value="UniProtKB-KW"/>
</dbReference>
<evidence type="ECO:0000313" key="5">
    <source>
        <dbReference type="EMBL" id="SFC27540.1"/>
    </source>
</evidence>
<dbReference type="AlphaFoldDB" id="A0A1I1I2U9"/>
<evidence type="ECO:0000259" key="4">
    <source>
        <dbReference type="Pfam" id="PF00535"/>
    </source>
</evidence>
<evidence type="ECO:0000313" key="6">
    <source>
        <dbReference type="Proteomes" id="UP000198832"/>
    </source>
</evidence>
<keyword evidence="2" id="KW-0328">Glycosyltransferase</keyword>
<keyword evidence="6" id="KW-1185">Reference proteome</keyword>
<protein>
    <submittedName>
        <fullName evidence="5">Glycosyltransferase involved in cell wall bisynthesis</fullName>
    </submittedName>
</protein>
<dbReference type="CDD" id="cd00761">
    <property type="entry name" value="Glyco_tranf_GTA_type"/>
    <property type="match status" value="1"/>
</dbReference>
<evidence type="ECO:0000256" key="3">
    <source>
        <dbReference type="ARBA" id="ARBA00022679"/>
    </source>
</evidence>
<accession>A0A1I1I2U9</accession>
<dbReference type="STRING" id="574651.SAMN04487968_10516"/>